<dbReference type="EMBL" id="BMAW01005339">
    <property type="protein sequence ID" value="GFS93605.1"/>
    <property type="molecule type" value="Genomic_DNA"/>
</dbReference>
<feature type="compositionally biased region" description="Basic and acidic residues" evidence="1">
    <location>
        <begin position="7"/>
        <end position="33"/>
    </location>
</feature>
<keyword evidence="3" id="KW-1185">Reference proteome</keyword>
<feature type="region of interest" description="Disordered" evidence="1">
    <location>
        <begin position="1"/>
        <end position="49"/>
    </location>
</feature>
<comment type="caution">
    <text evidence="2">The sequence shown here is derived from an EMBL/GenBank/DDBJ whole genome shotgun (WGS) entry which is preliminary data.</text>
</comment>
<organism evidence="2 3">
    <name type="scientific">Nephila pilipes</name>
    <name type="common">Giant wood spider</name>
    <name type="synonym">Nephila maculata</name>
    <dbReference type="NCBI Taxonomy" id="299642"/>
    <lineage>
        <taxon>Eukaryota</taxon>
        <taxon>Metazoa</taxon>
        <taxon>Ecdysozoa</taxon>
        <taxon>Arthropoda</taxon>
        <taxon>Chelicerata</taxon>
        <taxon>Arachnida</taxon>
        <taxon>Araneae</taxon>
        <taxon>Araneomorphae</taxon>
        <taxon>Entelegynae</taxon>
        <taxon>Araneoidea</taxon>
        <taxon>Nephilidae</taxon>
        <taxon>Nephila</taxon>
    </lineage>
</organism>
<proteinExistence type="predicted"/>
<reference evidence="2" key="1">
    <citation type="submission" date="2020-08" db="EMBL/GenBank/DDBJ databases">
        <title>Multicomponent nature underlies the extraordinary mechanical properties of spider dragline silk.</title>
        <authorList>
            <person name="Kono N."/>
            <person name="Nakamura H."/>
            <person name="Mori M."/>
            <person name="Yoshida Y."/>
            <person name="Ohtoshi R."/>
            <person name="Malay A.D."/>
            <person name="Moran D.A.P."/>
            <person name="Tomita M."/>
            <person name="Numata K."/>
            <person name="Arakawa K."/>
        </authorList>
    </citation>
    <scope>NUCLEOTIDE SEQUENCE</scope>
</reference>
<protein>
    <submittedName>
        <fullName evidence="2">Uncharacterized protein</fullName>
    </submittedName>
</protein>
<sequence>MGSSVEQENKKENPSEQKLEMRWSEDKSGEGRKRLSIPLMRRPSRMCDPSATCRFLSEQRRETHSRRSDNRRCHGLLLKGVGHVEQP</sequence>
<evidence type="ECO:0000313" key="2">
    <source>
        <dbReference type="EMBL" id="GFS93605.1"/>
    </source>
</evidence>
<dbReference type="Proteomes" id="UP000887013">
    <property type="component" value="Unassembled WGS sequence"/>
</dbReference>
<gene>
    <name evidence="2" type="ORF">NPIL_183241</name>
</gene>
<name>A0A8X6N4F7_NEPPI</name>
<accession>A0A8X6N4F7</accession>
<dbReference type="OrthoDB" id="10544679at2759"/>
<evidence type="ECO:0000313" key="3">
    <source>
        <dbReference type="Proteomes" id="UP000887013"/>
    </source>
</evidence>
<evidence type="ECO:0000256" key="1">
    <source>
        <dbReference type="SAM" id="MobiDB-lite"/>
    </source>
</evidence>
<dbReference type="AlphaFoldDB" id="A0A8X6N4F7"/>